<keyword evidence="3" id="KW-1185">Reference proteome</keyword>
<gene>
    <name evidence="2" type="ORF">K458DRAFT_390536</name>
</gene>
<dbReference type="Proteomes" id="UP000799291">
    <property type="component" value="Unassembled WGS sequence"/>
</dbReference>
<sequence length="161" mass="17660">MDPLSIAASVITVVAAAGTVAKHLEELRNTLQHAPDVLNSLVNEVLDLRMVLEACDSAVHELHRDTHQAINGTPLADAVQILHRIKRYLGELDSLISACLDDSANASGIFKTARLRWVKVRNKAEKIQQQLRDSKQDFLMLIESQSVSAVSGMQIAVQEIS</sequence>
<name>A0A6G1IXE2_9PLEO</name>
<evidence type="ECO:0000259" key="1">
    <source>
        <dbReference type="Pfam" id="PF17111"/>
    </source>
</evidence>
<dbReference type="OrthoDB" id="341259at2759"/>
<accession>A0A6G1IXE2</accession>
<evidence type="ECO:0000313" key="3">
    <source>
        <dbReference type="Proteomes" id="UP000799291"/>
    </source>
</evidence>
<dbReference type="Pfam" id="PF17111">
    <property type="entry name" value="PigL_N"/>
    <property type="match status" value="1"/>
</dbReference>
<dbReference type="EMBL" id="MU005586">
    <property type="protein sequence ID" value="KAF2682611.1"/>
    <property type="molecule type" value="Genomic_DNA"/>
</dbReference>
<proteinExistence type="predicted"/>
<organism evidence="2 3">
    <name type="scientific">Lentithecium fluviatile CBS 122367</name>
    <dbReference type="NCBI Taxonomy" id="1168545"/>
    <lineage>
        <taxon>Eukaryota</taxon>
        <taxon>Fungi</taxon>
        <taxon>Dikarya</taxon>
        <taxon>Ascomycota</taxon>
        <taxon>Pezizomycotina</taxon>
        <taxon>Dothideomycetes</taxon>
        <taxon>Pleosporomycetidae</taxon>
        <taxon>Pleosporales</taxon>
        <taxon>Massarineae</taxon>
        <taxon>Lentitheciaceae</taxon>
        <taxon>Lentithecium</taxon>
    </lineage>
</organism>
<protein>
    <recommendedName>
        <fullName evidence="1">Azaphilone pigments biosynthesis cluster protein L N-terminal domain-containing protein</fullName>
    </recommendedName>
</protein>
<evidence type="ECO:0000313" key="2">
    <source>
        <dbReference type="EMBL" id="KAF2682611.1"/>
    </source>
</evidence>
<feature type="domain" description="Azaphilone pigments biosynthesis cluster protein L N-terminal" evidence="1">
    <location>
        <begin position="1"/>
        <end position="110"/>
    </location>
</feature>
<dbReference type="AlphaFoldDB" id="A0A6G1IXE2"/>
<dbReference type="InterPro" id="IPR031348">
    <property type="entry name" value="PigL_N"/>
</dbReference>
<reference evidence="2" key="1">
    <citation type="journal article" date="2020" name="Stud. Mycol.">
        <title>101 Dothideomycetes genomes: a test case for predicting lifestyles and emergence of pathogens.</title>
        <authorList>
            <person name="Haridas S."/>
            <person name="Albert R."/>
            <person name="Binder M."/>
            <person name="Bloem J."/>
            <person name="Labutti K."/>
            <person name="Salamov A."/>
            <person name="Andreopoulos B."/>
            <person name="Baker S."/>
            <person name="Barry K."/>
            <person name="Bills G."/>
            <person name="Bluhm B."/>
            <person name="Cannon C."/>
            <person name="Castanera R."/>
            <person name="Culley D."/>
            <person name="Daum C."/>
            <person name="Ezra D."/>
            <person name="Gonzalez J."/>
            <person name="Henrissat B."/>
            <person name="Kuo A."/>
            <person name="Liang C."/>
            <person name="Lipzen A."/>
            <person name="Lutzoni F."/>
            <person name="Magnuson J."/>
            <person name="Mondo S."/>
            <person name="Nolan M."/>
            <person name="Ohm R."/>
            <person name="Pangilinan J."/>
            <person name="Park H.-J."/>
            <person name="Ramirez L."/>
            <person name="Alfaro M."/>
            <person name="Sun H."/>
            <person name="Tritt A."/>
            <person name="Yoshinaga Y."/>
            <person name="Zwiers L.-H."/>
            <person name="Turgeon B."/>
            <person name="Goodwin S."/>
            <person name="Spatafora J."/>
            <person name="Crous P."/>
            <person name="Grigoriev I."/>
        </authorList>
    </citation>
    <scope>NUCLEOTIDE SEQUENCE</scope>
    <source>
        <strain evidence="2">CBS 122367</strain>
    </source>
</reference>